<organism evidence="2 3">
    <name type="scientific">Paracidovorax cattleyae</name>
    <dbReference type="NCBI Taxonomy" id="80868"/>
    <lineage>
        <taxon>Bacteria</taxon>
        <taxon>Pseudomonadati</taxon>
        <taxon>Pseudomonadota</taxon>
        <taxon>Betaproteobacteria</taxon>
        <taxon>Burkholderiales</taxon>
        <taxon>Comamonadaceae</taxon>
        <taxon>Paracidovorax</taxon>
    </lineage>
</organism>
<evidence type="ECO:0000259" key="1">
    <source>
        <dbReference type="PROSITE" id="PS50914"/>
    </source>
</evidence>
<dbReference type="PANTHER" id="PTHR34606">
    <property type="entry name" value="BON DOMAIN-CONTAINING PROTEIN"/>
    <property type="match status" value="1"/>
</dbReference>
<dbReference type="PANTHER" id="PTHR34606:SF15">
    <property type="entry name" value="BON DOMAIN-CONTAINING PROTEIN"/>
    <property type="match status" value="1"/>
</dbReference>
<feature type="domain" description="BON" evidence="1">
    <location>
        <begin position="86"/>
        <end position="154"/>
    </location>
</feature>
<dbReference type="Proteomes" id="UP000199317">
    <property type="component" value="Unassembled WGS sequence"/>
</dbReference>
<dbReference type="InterPro" id="IPR007055">
    <property type="entry name" value="BON_dom"/>
</dbReference>
<keyword evidence="3" id="KW-1185">Reference proteome</keyword>
<name>A0A1H0LWC5_9BURK</name>
<sequence>MTHAQPSSSSPARSPRVIAILSATALAFGLAACDRNDGQTVGQKIDSTIERTGEAASDAQRRMEAAATEASQASRQAAARAAEVMDDAGISAKVKAGLAEDSELSAIRIDVDTRNGIVTLNGPVRNDVARERATRIAQGVKGVNSVVNQLTVSPGVTG</sequence>
<gene>
    <name evidence="2" type="ORF">SAMN04489708_10311</name>
</gene>
<evidence type="ECO:0000313" key="2">
    <source>
        <dbReference type="EMBL" id="SDO72403.1"/>
    </source>
</evidence>
<dbReference type="RefSeq" id="WP_092832189.1">
    <property type="nucleotide sequence ID" value="NZ_CP028290.1"/>
</dbReference>
<dbReference type="PROSITE" id="PS50914">
    <property type="entry name" value="BON"/>
    <property type="match status" value="1"/>
</dbReference>
<dbReference type="Pfam" id="PF04972">
    <property type="entry name" value="BON"/>
    <property type="match status" value="1"/>
</dbReference>
<dbReference type="OrthoDB" id="8564061at2"/>
<dbReference type="AlphaFoldDB" id="A0A1H0LWC5"/>
<dbReference type="Gene3D" id="3.30.1340.30">
    <property type="match status" value="1"/>
</dbReference>
<protein>
    <submittedName>
        <fullName evidence="2">BON domain-containing protein</fullName>
    </submittedName>
</protein>
<dbReference type="InterPro" id="IPR051686">
    <property type="entry name" value="Lipoprotein_DolP"/>
</dbReference>
<evidence type="ECO:0000313" key="3">
    <source>
        <dbReference type="Proteomes" id="UP000199317"/>
    </source>
</evidence>
<dbReference type="EMBL" id="FNJL01000003">
    <property type="protein sequence ID" value="SDO72403.1"/>
    <property type="molecule type" value="Genomic_DNA"/>
</dbReference>
<accession>A0A1H0LWC5</accession>
<proteinExistence type="predicted"/>
<reference evidence="3" key="1">
    <citation type="submission" date="2016-10" db="EMBL/GenBank/DDBJ databases">
        <authorList>
            <person name="Varghese N."/>
            <person name="Submissions S."/>
        </authorList>
    </citation>
    <scope>NUCLEOTIDE SEQUENCE [LARGE SCALE GENOMIC DNA]</scope>
    <source>
        <strain evidence="3">DSM 17101</strain>
    </source>
</reference>